<dbReference type="PANTHER" id="PTHR35402:SF1">
    <property type="entry name" value="TYPE II SECRETION SYSTEM PROTEIN GSPF DOMAIN-CONTAINING PROTEIN"/>
    <property type="match status" value="1"/>
</dbReference>
<evidence type="ECO:0000256" key="1">
    <source>
        <dbReference type="ARBA" id="ARBA00004651"/>
    </source>
</evidence>
<keyword evidence="3 6" id="KW-0812">Transmembrane</keyword>
<feature type="transmembrane region" description="Helical" evidence="6">
    <location>
        <begin position="622"/>
        <end position="638"/>
    </location>
</feature>
<name>A0A7H1KND9_9EURY</name>
<dbReference type="PANTHER" id="PTHR35402">
    <property type="entry name" value="INTEGRAL MEMBRANE PROTEIN-RELATED"/>
    <property type="match status" value="1"/>
</dbReference>
<feature type="transmembrane region" description="Helical" evidence="6">
    <location>
        <begin position="588"/>
        <end position="610"/>
    </location>
</feature>
<feature type="transmembrane region" description="Helical" evidence="6">
    <location>
        <begin position="258"/>
        <end position="279"/>
    </location>
</feature>
<dbReference type="InterPro" id="IPR018076">
    <property type="entry name" value="T2SS_GspF_dom"/>
</dbReference>
<dbReference type="Pfam" id="PF00482">
    <property type="entry name" value="T2SSF"/>
    <property type="match status" value="2"/>
</dbReference>
<dbReference type="AlphaFoldDB" id="A0A7H1KND9"/>
<feature type="transmembrane region" description="Helical" evidence="6">
    <location>
        <begin position="41"/>
        <end position="65"/>
    </location>
</feature>
<evidence type="ECO:0000256" key="4">
    <source>
        <dbReference type="ARBA" id="ARBA00022989"/>
    </source>
</evidence>
<protein>
    <recommendedName>
        <fullName evidence="7">Type II secretion system protein GspF domain-containing protein</fullName>
    </recommendedName>
</protein>
<gene>
    <name evidence="8" type="ORF">EKMJPAOO_00003</name>
</gene>
<feature type="transmembrane region" description="Helical" evidence="6">
    <location>
        <begin position="231"/>
        <end position="252"/>
    </location>
</feature>
<evidence type="ECO:0000256" key="5">
    <source>
        <dbReference type="ARBA" id="ARBA00023136"/>
    </source>
</evidence>
<sequence length="639" mass="71444">MYTYTSTIRKLGMYFAERRSSYTDLTTALRKAQIPLPVDKYLARSTLLSALVAVAVLLSSCLIAIPLSTMFGWMVFLFPLPVSLVFGGITYSLFKYYPTFRSDDTAARIDRSLPSAITYMYALSRGGMELIEILESLAKQRHVYGGVADHIGYIVRDIRYFNVDIIQAMHDANDRCPSRHMRDFLDGLIMVLDSGGNLTEYFRAKAAYYYERAEADQEEYLNSLGMVAEGYITVFVAGPLFLMTVLVVVGMIDSTSIVLLQALIYGLIPGATAICIILLNIMAGSQEETSGVPSTVKQPDIFAGIKVVPSEEAELFAQLERAEAIGKYKKFFRNPLKAFFENPGYVLFLTIPVALIYVLIDVYMKGYLSLQPVIDTVTGIADNASTMAFPALYILDDVIIFGMFVLLVPFTYFYEKRTRRIKNIEREMPEFLRRLASMNEAGLTLTSSIRASLKSRLGVLDREIRRMWKDIEWGATTSEAMARFEERARTAMITRTTTLIIKANEAVSDIRKVLQIAAADAEASHRLKQNRFSNMAEYVMIIYLSFFVFLFIVYVLAAHFITMVPVGDAAENLSEGMTMLAQYDANRYILLMFHATLIQGFCSGLVAGAMGSGSAYSGLKHSLIMVAIAYLTFTQLGLA</sequence>
<dbReference type="InterPro" id="IPR042094">
    <property type="entry name" value="T2SS_GspF_sf"/>
</dbReference>
<feature type="transmembrane region" description="Helical" evidence="6">
    <location>
        <begin position="391"/>
        <end position="414"/>
    </location>
</feature>
<evidence type="ECO:0000313" key="8">
    <source>
        <dbReference type="EMBL" id="QNT35453.1"/>
    </source>
</evidence>
<comment type="subcellular location">
    <subcellularLocation>
        <location evidence="1">Cell membrane</location>
        <topology evidence="1">Multi-pass membrane protein</topology>
    </subcellularLocation>
</comment>
<keyword evidence="2" id="KW-1003">Cell membrane</keyword>
<dbReference type="Gene3D" id="1.20.81.30">
    <property type="entry name" value="Type II secretion system (T2SS), domain F"/>
    <property type="match status" value="1"/>
</dbReference>
<dbReference type="GO" id="GO:0005886">
    <property type="term" value="C:plasma membrane"/>
    <property type="evidence" value="ECO:0007669"/>
    <property type="project" value="UniProtKB-SubCell"/>
</dbReference>
<feature type="domain" description="Type II secretion system protein GspF" evidence="7">
    <location>
        <begin position="117"/>
        <end position="245"/>
    </location>
</feature>
<reference evidence="8" key="1">
    <citation type="submission" date="2020-07" db="EMBL/GenBank/DDBJ databases">
        <title>Unique genomic features of the anaerobic methanotrophic archaea.</title>
        <authorList>
            <person name="Chadwick G.L."/>
            <person name="Skennerton C.T."/>
            <person name="Laso-Perez R."/>
            <person name="Leu A.O."/>
            <person name="Speth D.R."/>
            <person name="Yu H."/>
            <person name="Morgan-Lang C."/>
            <person name="Hatzenpichler R."/>
            <person name="Goudeau D."/>
            <person name="Malmstrom R."/>
            <person name="Brazelton W.J."/>
            <person name="Woyke T."/>
            <person name="Hallam S.J."/>
            <person name="Tyson G.W."/>
            <person name="Wegener G."/>
            <person name="Boetius A."/>
            <person name="Orphan V."/>
        </authorList>
    </citation>
    <scope>NUCLEOTIDE SEQUENCE</scope>
</reference>
<accession>A0A7H1KND9</accession>
<evidence type="ECO:0000256" key="2">
    <source>
        <dbReference type="ARBA" id="ARBA00022475"/>
    </source>
</evidence>
<evidence type="ECO:0000256" key="3">
    <source>
        <dbReference type="ARBA" id="ARBA00022692"/>
    </source>
</evidence>
<proteinExistence type="predicted"/>
<feature type="domain" description="Type II secretion system protein GspF" evidence="7">
    <location>
        <begin position="431"/>
        <end position="556"/>
    </location>
</feature>
<dbReference type="EMBL" id="MT776523">
    <property type="protein sequence ID" value="QNT35453.1"/>
    <property type="molecule type" value="Genomic_DNA"/>
</dbReference>
<organism evidence="8">
    <name type="scientific">uncultured Methanosarcinales archaeon</name>
    <dbReference type="NCBI Taxonomy" id="183757"/>
    <lineage>
        <taxon>Archaea</taxon>
        <taxon>Methanobacteriati</taxon>
        <taxon>Methanobacteriota</taxon>
        <taxon>Stenosarchaea group</taxon>
        <taxon>Methanomicrobia</taxon>
        <taxon>Methanosarcinales</taxon>
        <taxon>environmental samples</taxon>
    </lineage>
</organism>
<feature type="transmembrane region" description="Helical" evidence="6">
    <location>
        <begin position="538"/>
        <end position="561"/>
    </location>
</feature>
<feature type="transmembrane region" description="Helical" evidence="6">
    <location>
        <begin position="71"/>
        <end position="94"/>
    </location>
</feature>
<dbReference type="InterPro" id="IPR056569">
    <property type="entry name" value="ArlJ-like"/>
</dbReference>
<feature type="transmembrane region" description="Helical" evidence="6">
    <location>
        <begin position="339"/>
        <end position="360"/>
    </location>
</feature>
<evidence type="ECO:0000259" key="7">
    <source>
        <dbReference type="Pfam" id="PF00482"/>
    </source>
</evidence>
<evidence type="ECO:0000256" key="6">
    <source>
        <dbReference type="SAM" id="Phobius"/>
    </source>
</evidence>
<keyword evidence="5 6" id="KW-0472">Membrane</keyword>
<keyword evidence="4 6" id="KW-1133">Transmembrane helix</keyword>